<keyword evidence="2" id="KW-0614">Plasmid</keyword>
<geneLocation type="plasmid" evidence="2">
    <name>I</name>
</geneLocation>
<proteinExistence type="predicted"/>
<reference evidence="2 3" key="1">
    <citation type="submission" date="2018-01" db="EMBL/GenBank/DDBJ databases">
        <authorList>
            <person name="Gaut B.S."/>
            <person name="Morton B.R."/>
            <person name="Clegg M.T."/>
            <person name="Duvall M.R."/>
        </authorList>
    </citation>
    <scope>NUCLEOTIDE SEQUENCE [LARGE SCALE GENOMIC DNA]</scope>
    <source>
        <strain evidence="2">Cupriavidus taiwanensis STM 8555</strain>
        <plasmid evidence="2">I</plasmid>
    </source>
</reference>
<gene>
    <name evidence="2" type="ORF">CBM2612_P0722</name>
    <name evidence="1" type="ORF">CBM2613_U10056</name>
</gene>
<sequence>MRTPVDQAGNFPGIFFNQIKWTVSDSEDTGHRDTKPIGGLFVKIDRSADNSEAGHRTGALWNRRECTTPVQPLGWVRITKPDTLRRG</sequence>
<evidence type="ECO:0000313" key="1">
    <source>
        <dbReference type="EMBL" id="SOZ75154.1"/>
    </source>
</evidence>
<dbReference type="Proteomes" id="UP000256952">
    <property type="component" value="Unassembled WGS sequence"/>
</dbReference>
<accession>A0A375EHI4</accession>
<protein>
    <submittedName>
        <fullName evidence="1">Uncharacterized protein</fullName>
    </submittedName>
</protein>
<evidence type="ECO:0000313" key="3">
    <source>
        <dbReference type="Proteomes" id="UP000256952"/>
    </source>
</evidence>
<organism evidence="1 3">
    <name type="scientific">Cupriavidus taiwanensis</name>
    <dbReference type="NCBI Taxonomy" id="164546"/>
    <lineage>
        <taxon>Bacteria</taxon>
        <taxon>Pseudomonadati</taxon>
        <taxon>Pseudomonadota</taxon>
        <taxon>Betaproteobacteria</taxon>
        <taxon>Burkholderiales</taxon>
        <taxon>Burkholderiaceae</taxon>
        <taxon>Cupriavidus</taxon>
    </lineage>
</organism>
<reference evidence="1" key="2">
    <citation type="submission" date="2018-01" db="EMBL/GenBank/DDBJ databases">
        <authorList>
            <person name="Clerissi C."/>
        </authorList>
    </citation>
    <scope>NUCLEOTIDE SEQUENCE</scope>
    <source>
        <strain evidence="1">Cupriavidus taiwanensis STM 8556</strain>
    </source>
</reference>
<dbReference type="AlphaFoldDB" id="A0A375EHI4"/>
<dbReference type="EMBL" id="OFTH01000052">
    <property type="protein sequence ID" value="SOZ75154.1"/>
    <property type="molecule type" value="Genomic_DNA"/>
</dbReference>
<dbReference type="EMBL" id="LT984809">
    <property type="protein sequence ID" value="SPD49377.1"/>
    <property type="molecule type" value="Genomic_DNA"/>
</dbReference>
<name>A0A375EHI4_9BURK</name>
<evidence type="ECO:0000313" key="2">
    <source>
        <dbReference type="EMBL" id="SPD49377.1"/>
    </source>
</evidence>